<sequence>MSRKLGLNNILLLLTAIICNSFISRSSLATENSYISLVSLRERVDLNGNKFQGSILSIVDDDEFLKPVISERSYRYVKLLNELEVFLVSDSKTTKSTAMMNVKVGSSMEPGILYGLAHYLEHLLFINSEKYPDLDGFMKFIGLHNGYTNAHTHSYKTVYELTVDSLSFDEALDRFSEFFKAPLFDDTYTYKELMAIENEFNYAKTDDDLRLYFVLKSLVDKKSLFSRFDFGNLDTLKRIPESIGIDVREEVIKFFKSEYSSNRMVLVLTGNQSLDELTDMAIKHFSGIENKNLPIQTFSEPIDKNPVNPFKSLTNKIVLLDSFGNDMRIKVIFPLKRYMPKTISQDRLFLLERYISSRRKGGLYQYLYNSRLIFDIDLDIDDYNIGFSYVELTVTLTKNGEKNLFLIFEAFFSVIKLIENTEPRIDLYNEKKMTSLSSFNYGKVSSLFDESNNILATYYNYESKPEEVLKKSYLISDFDMETHEEIISQINPDNMLVFFRVKNLEDVINNSISVEDNIICSLYPSSKHLKDNVYNELLLSAKLSIGEISEENYTKAKYVTKELNPCFISYLKQVTPEMAIEKFGITHSEPNPYISNDFSNNLSGVTVENVPIRLGDALSKYRKSNVNKDLSSEYENFGLYKDFFYYPTHILNIPKVTFKVMFDFPLDKVLNNSVSITTNSLRLELYSYLFSVLISTKFSQELFELDLASYIASMSTSSFSSSYLNTIQATFVSFGFTDKMPLVMYRSAQLIREFSKKVTKHEFDIQIQLLEKKLMDYFDNPEISDEYSRMLNKLNFNQDLSPEAKLKELSLLDFQEFIEFTDLLLNTSKLSGFVFGNMDPKAVVDILDHFFTTLYTEENRKITSNNEFSFMFVSDFFFSQWDRFRSLYTSLKNYFGRNESQMGEYSYIPDHLKSDLYNIRDSTESLGNLQILDVVSLPRKSKYYLFKISESKIDINSAIILNIYVDYKSLGSSILTNLLVSIISDQFFAELRTDKQLGYIVYSTYKTFSGHISGFSFVVVSSNNNVDVISKNVLEFWEKWFSTSSNLITNKMFDVARLSYIEYLKDKLTSFADVNAEYSDTIQRKEYDFEWRQKSIRFLQEISFKDFIDWYRNIYDYSNSVMFAIQSPNSVSNSSELDRLKGFTPNEFTKLDETKTLFSLEGVKAFNQIKMFNTD</sequence>
<feature type="domain" description="Peptidase M16 N-terminal" evidence="10">
    <location>
        <begin position="85"/>
        <end position="207"/>
    </location>
</feature>
<dbReference type="Pfam" id="PF22456">
    <property type="entry name" value="PqqF-like_C_4"/>
    <property type="match status" value="1"/>
</dbReference>
<dbReference type="GO" id="GO:0005737">
    <property type="term" value="C:cytoplasm"/>
    <property type="evidence" value="ECO:0007669"/>
    <property type="project" value="UniProtKB-ARBA"/>
</dbReference>
<organism evidence="13 14">
    <name type="scientific">Cryptosporidium xiaoi</name>
    <dbReference type="NCBI Taxonomy" id="659607"/>
    <lineage>
        <taxon>Eukaryota</taxon>
        <taxon>Sar</taxon>
        <taxon>Alveolata</taxon>
        <taxon>Apicomplexa</taxon>
        <taxon>Conoidasida</taxon>
        <taxon>Coccidia</taxon>
        <taxon>Eucoccidiorida</taxon>
        <taxon>Eimeriorina</taxon>
        <taxon>Cryptosporidiidae</taxon>
        <taxon>Cryptosporidium</taxon>
    </lineage>
</organism>
<proteinExistence type="inferred from homology"/>
<reference evidence="13 14" key="1">
    <citation type="submission" date="2023-10" db="EMBL/GenBank/DDBJ databases">
        <title>Comparative genomics analysis reveals potential genetic determinants of host preference in Cryptosporidium xiaoi.</title>
        <authorList>
            <person name="Xiao L."/>
            <person name="Li J."/>
        </authorList>
    </citation>
    <scope>NUCLEOTIDE SEQUENCE [LARGE SCALE GENOMIC DNA]</scope>
    <source>
        <strain evidence="13 14">52996</strain>
    </source>
</reference>
<keyword evidence="7" id="KW-0482">Metalloprotease</keyword>
<dbReference type="Pfam" id="PF05193">
    <property type="entry name" value="Peptidase_M16_C"/>
    <property type="match status" value="1"/>
</dbReference>
<evidence type="ECO:0000256" key="2">
    <source>
        <dbReference type="ARBA" id="ARBA00007261"/>
    </source>
</evidence>
<dbReference type="GO" id="GO:0006508">
    <property type="term" value="P:proteolysis"/>
    <property type="evidence" value="ECO:0007669"/>
    <property type="project" value="UniProtKB-KW"/>
</dbReference>
<evidence type="ECO:0000256" key="3">
    <source>
        <dbReference type="ARBA" id="ARBA00022670"/>
    </source>
</evidence>
<evidence type="ECO:0000256" key="4">
    <source>
        <dbReference type="ARBA" id="ARBA00022723"/>
    </source>
</evidence>
<dbReference type="Pfam" id="PF00675">
    <property type="entry name" value="Peptidase_M16"/>
    <property type="match status" value="1"/>
</dbReference>
<keyword evidence="14" id="KW-1185">Reference proteome</keyword>
<evidence type="ECO:0000256" key="7">
    <source>
        <dbReference type="ARBA" id="ARBA00023049"/>
    </source>
</evidence>
<comment type="caution">
    <text evidence="13">The sequence shown here is derived from an EMBL/GenBank/DDBJ whole genome shotgun (WGS) entry which is preliminary data.</text>
</comment>
<dbReference type="InterPro" id="IPR054734">
    <property type="entry name" value="PqqF-like_C_4"/>
</dbReference>
<name>A0AAV9XYY6_9CRYT</name>
<gene>
    <name evidence="13" type="ORF">RS030_213253</name>
</gene>
<dbReference type="GO" id="GO:0046872">
    <property type="term" value="F:metal ion binding"/>
    <property type="evidence" value="ECO:0007669"/>
    <property type="project" value="UniProtKB-KW"/>
</dbReference>
<evidence type="ECO:0000259" key="10">
    <source>
        <dbReference type="Pfam" id="PF00675"/>
    </source>
</evidence>
<dbReference type="Gene3D" id="3.30.830.10">
    <property type="entry name" value="Metalloenzyme, LuxS/M16 peptidase-like"/>
    <property type="match status" value="4"/>
</dbReference>
<evidence type="ECO:0000256" key="6">
    <source>
        <dbReference type="ARBA" id="ARBA00022833"/>
    </source>
</evidence>
<keyword evidence="5" id="KW-0378">Hydrolase</keyword>
<dbReference type="FunFam" id="3.30.830.10:FF:000012">
    <property type="entry name" value="Protease 3"/>
    <property type="match status" value="1"/>
</dbReference>
<keyword evidence="9" id="KW-0732">Signal</keyword>
<dbReference type="InterPro" id="IPR050626">
    <property type="entry name" value="Peptidase_M16"/>
</dbReference>
<dbReference type="InterPro" id="IPR011249">
    <property type="entry name" value="Metalloenz_LuxS/M16"/>
</dbReference>
<dbReference type="PROSITE" id="PS00143">
    <property type="entry name" value="INSULINASE"/>
    <property type="match status" value="1"/>
</dbReference>
<dbReference type="EMBL" id="JAWDEY010000013">
    <property type="protein sequence ID" value="KAK6589324.1"/>
    <property type="molecule type" value="Genomic_DNA"/>
</dbReference>
<keyword evidence="3" id="KW-0645">Protease</keyword>
<dbReference type="SUPFAM" id="SSF63411">
    <property type="entry name" value="LuxS/MPP-like metallohydrolase"/>
    <property type="match status" value="4"/>
</dbReference>
<evidence type="ECO:0000256" key="8">
    <source>
        <dbReference type="RuleBase" id="RU004447"/>
    </source>
</evidence>
<dbReference type="PANTHER" id="PTHR43690:SF18">
    <property type="entry name" value="INSULIN-DEGRADING ENZYME-RELATED"/>
    <property type="match status" value="1"/>
</dbReference>
<protein>
    <submittedName>
        <fullName evidence="13">Peptidase insulinase like peptidase</fullName>
    </submittedName>
</protein>
<dbReference type="InterPro" id="IPR011765">
    <property type="entry name" value="Pept_M16_N"/>
</dbReference>
<dbReference type="PANTHER" id="PTHR43690">
    <property type="entry name" value="NARDILYSIN"/>
    <property type="match status" value="1"/>
</dbReference>
<dbReference type="AlphaFoldDB" id="A0AAV9XYY6"/>
<dbReference type="InterPro" id="IPR001431">
    <property type="entry name" value="Pept_M16_Zn_BS"/>
</dbReference>
<feature type="chain" id="PRO_5043799295" evidence="9">
    <location>
        <begin position="30"/>
        <end position="1175"/>
    </location>
</feature>
<accession>A0AAV9XYY6</accession>
<feature type="domain" description="Coenzyme PQQ synthesis protein F-like C-terminal lobe" evidence="12">
    <location>
        <begin position="978"/>
        <end position="1073"/>
    </location>
</feature>
<comment type="cofactor">
    <cofactor evidence="1">
        <name>Zn(2+)</name>
        <dbReference type="ChEBI" id="CHEBI:29105"/>
    </cofactor>
</comment>
<evidence type="ECO:0000259" key="11">
    <source>
        <dbReference type="Pfam" id="PF05193"/>
    </source>
</evidence>
<feature type="domain" description="Peptidase M16 C-terminal" evidence="11">
    <location>
        <begin position="248"/>
        <end position="421"/>
    </location>
</feature>
<evidence type="ECO:0000256" key="5">
    <source>
        <dbReference type="ARBA" id="ARBA00022801"/>
    </source>
</evidence>
<dbReference type="Proteomes" id="UP001311799">
    <property type="component" value="Unassembled WGS sequence"/>
</dbReference>
<keyword evidence="4" id="KW-0479">Metal-binding</keyword>
<evidence type="ECO:0000256" key="1">
    <source>
        <dbReference type="ARBA" id="ARBA00001947"/>
    </source>
</evidence>
<evidence type="ECO:0000256" key="9">
    <source>
        <dbReference type="SAM" id="SignalP"/>
    </source>
</evidence>
<feature type="signal peptide" evidence="9">
    <location>
        <begin position="1"/>
        <end position="29"/>
    </location>
</feature>
<evidence type="ECO:0000313" key="13">
    <source>
        <dbReference type="EMBL" id="KAK6589324.1"/>
    </source>
</evidence>
<comment type="similarity">
    <text evidence="2 8">Belongs to the peptidase M16 family.</text>
</comment>
<dbReference type="GO" id="GO:0004222">
    <property type="term" value="F:metalloendopeptidase activity"/>
    <property type="evidence" value="ECO:0007669"/>
    <property type="project" value="InterPro"/>
</dbReference>
<evidence type="ECO:0000259" key="12">
    <source>
        <dbReference type="Pfam" id="PF22456"/>
    </source>
</evidence>
<keyword evidence="6" id="KW-0862">Zinc</keyword>
<dbReference type="InterPro" id="IPR007863">
    <property type="entry name" value="Peptidase_M16_C"/>
</dbReference>
<evidence type="ECO:0000313" key="14">
    <source>
        <dbReference type="Proteomes" id="UP001311799"/>
    </source>
</evidence>